<evidence type="ECO:0000259" key="3">
    <source>
        <dbReference type="PROSITE" id="PS50977"/>
    </source>
</evidence>
<dbReference type="Gene3D" id="1.10.357.10">
    <property type="entry name" value="Tetracycline Repressor, domain 2"/>
    <property type="match status" value="1"/>
</dbReference>
<reference evidence="5" key="1">
    <citation type="journal article" date="2021" name="Int. J. Syst. Evol. Microbiol.">
        <title>Actinocatenispora comari sp. nov., an endophytic actinomycete isolated from aerial parts of Comarum salesowianum.</title>
        <authorList>
            <person name="Oyunbileg N."/>
            <person name="Iizaka Y."/>
            <person name="Hamada M."/>
            <person name="Davaapurev B.O."/>
            <person name="Fukumoto A."/>
            <person name="Tsetseg B."/>
            <person name="Kato F."/>
            <person name="Tamura T."/>
            <person name="Batkhuu J."/>
            <person name="Anzai Y."/>
        </authorList>
    </citation>
    <scope>NUCLEOTIDE SEQUENCE [LARGE SCALE GENOMIC DNA]</scope>
    <source>
        <strain evidence="5">NUM-2625</strain>
    </source>
</reference>
<gene>
    <name evidence="4" type="ORF">NUM_03600</name>
</gene>
<dbReference type="PROSITE" id="PS50977">
    <property type="entry name" value="HTH_TETR_2"/>
    <property type="match status" value="1"/>
</dbReference>
<sequence>MAKARTPRQGWIDEGLRVLATGGPEAVRVEVLAKNLGVTKGGFYGFFADRQALLAAMLDDWERRSVEEVVARVEREGGTPTSRAVRARDLTFSEELLPVDLAVREWARRDETVAVRLRRVDAGRIDVLRALIGAVINDPVEVEARAALAMLTTVGAHFATIDHGDLDQADVQARLVRIVLGEAL</sequence>
<comment type="caution">
    <text evidence="4">The sequence shown here is derived from an EMBL/GenBank/DDBJ whole genome shotgun (WGS) entry which is preliminary data.</text>
</comment>
<evidence type="ECO:0000313" key="4">
    <source>
        <dbReference type="EMBL" id="GIL25105.1"/>
    </source>
</evidence>
<feature type="DNA-binding region" description="H-T-H motif" evidence="2">
    <location>
        <begin position="28"/>
        <end position="47"/>
    </location>
</feature>
<evidence type="ECO:0000256" key="1">
    <source>
        <dbReference type="ARBA" id="ARBA00023125"/>
    </source>
</evidence>
<keyword evidence="5" id="KW-1185">Reference proteome</keyword>
<dbReference type="InterPro" id="IPR009057">
    <property type="entry name" value="Homeodomain-like_sf"/>
</dbReference>
<proteinExistence type="predicted"/>
<dbReference type="InterPro" id="IPR001647">
    <property type="entry name" value="HTH_TetR"/>
</dbReference>
<feature type="domain" description="HTH tetR-type" evidence="3">
    <location>
        <begin position="5"/>
        <end position="65"/>
    </location>
</feature>
<protein>
    <submittedName>
        <fullName evidence="4">TetR family transcriptional regulator</fullName>
    </submittedName>
</protein>
<dbReference type="AlphaFoldDB" id="A0A8J4EIM4"/>
<dbReference type="SUPFAM" id="SSF46689">
    <property type="entry name" value="Homeodomain-like"/>
    <property type="match status" value="1"/>
</dbReference>
<organism evidence="4 5">
    <name type="scientific">Actinocatenispora comari</name>
    <dbReference type="NCBI Taxonomy" id="2807577"/>
    <lineage>
        <taxon>Bacteria</taxon>
        <taxon>Bacillati</taxon>
        <taxon>Actinomycetota</taxon>
        <taxon>Actinomycetes</taxon>
        <taxon>Micromonosporales</taxon>
        <taxon>Micromonosporaceae</taxon>
        <taxon>Actinocatenispora</taxon>
    </lineage>
</organism>
<accession>A0A8J4EIM4</accession>
<dbReference type="Pfam" id="PF00440">
    <property type="entry name" value="TetR_N"/>
    <property type="match status" value="1"/>
</dbReference>
<keyword evidence="1 2" id="KW-0238">DNA-binding</keyword>
<dbReference type="Proteomes" id="UP000614996">
    <property type="component" value="Unassembled WGS sequence"/>
</dbReference>
<evidence type="ECO:0000313" key="5">
    <source>
        <dbReference type="Proteomes" id="UP000614996"/>
    </source>
</evidence>
<dbReference type="RefSeq" id="WP_207122742.1">
    <property type="nucleotide sequence ID" value="NZ_BOPO01000003.1"/>
</dbReference>
<name>A0A8J4EIM4_9ACTN</name>
<dbReference type="EMBL" id="BOPO01000003">
    <property type="protein sequence ID" value="GIL25105.1"/>
    <property type="molecule type" value="Genomic_DNA"/>
</dbReference>
<dbReference type="GO" id="GO:0003677">
    <property type="term" value="F:DNA binding"/>
    <property type="evidence" value="ECO:0007669"/>
    <property type="project" value="UniProtKB-UniRule"/>
</dbReference>
<evidence type="ECO:0000256" key="2">
    <source>
        <dbReference type="PROSITE-ProRule" id="PRU00335"/>
    </source>
</evidence>